<organism evidence="1 3">
    <name type="scientific">Mus musculus</name>
    <name type="common">Mouse</name>
    <dbReference type="NCBI Taxonomy" id="10090"/>
    <lineage>
        <taxon>Eukaryota</taxon>
        <taxon>Metazoa</taxon>
        <taxon>Chordata</taxon>
        <taxon>Craniata</taxon>
        <taxon>Vertebrata</taxon>
        <taxon>Euteleostomi</taxon>
        <taxon>Mammalia</taxon>
        <taxon>Eutheria</taxon>
        <taxon>Euarchontoglires</taxon>
        <taxon>Glires</taxon>
        <taxon>Rodentia</taxon>
        <taxon>Myomorpha</taxon>
        <taxon>Muroidea</taxon>
        <taxon>Muridae</taxon>
        <taxon>Murinae</taxon>
        <taxon>Mus</taxon>
        <taxon>Mus</taxon>
    </lineage>
</organism>
<reference evidence="1 3" key="2">
    <citation type="journal article" date="2011" name="PLoS Biol.">
        <title>Modernizing reference genome assemblies.</title>
        <authorList>
            <person name="Church D.M."/>
            <person name="Schneider V.A."/>
            <person name="Graves T."/>
            <person name="Auger K."/>
            <person name="Cunningham F."/>
            <person name="Bouk N."/>
            <person name="Chen H.C."/>
            <person name="Agarwala R."/>
            <person name="McLaren W.M."/>
            <person name="Ritchie G.R."/>
            <person name="Albracht D."/>
            <person name="Kremitzki M."/>
            <person name="Rock S."/>
            <person name="Kotkiewicz H."/>
            <person name="Kremitzki C."/>
            <person name="Wollam A."/>
            <person name="Trani L."/>
            <person name="Fulton L."/>
            <person name="Fulton R."/>
            <person name="Matthews L."/>
            <person name="Whitehead S."/>
            <person name="Chow W."/>
            <person name="Torrance J."/>
            <person name="Dunn M."/>
            <person name="Harden G."/>
            <person name="Threadgold G."/>
            <person name="Wood J."/>
            <person name="Collins J."/>
            <person name="Heath P."/>
            <person name="Griffiths G."/>
            <person name="Pelan S."/>
            <person name="Grafham D."/>
            <person name="Eichler E.E."/>
            <person name="Weinstock G."/>
            <person name="Mardis E.R."/>
            <person name="Wilson R.K."/>
            <person name="Howe K."/>
            <person name="Flicek P."/>
            <person name="Hubbard T."/>
        </authorList>
    </citation>
    <scope>NUCLEOTIDE SEQUENCE [LARGE SCALE GENOMIC DNA]</scope>
    <source>
        <strain evidence="1 3">C57BL/6J</strain>
    </source>
</reference>
<gene>
    <name evidence="1 2" type="primary">Iscu</name>
</gene>
<dbReference type="MGI" id="MGI:1913633">
    <property type="gene designation" value="Iscu"/>
</dbReference>
<dbReference type="Bgee" id="ENSMUSG00000025825">
    <property type="expression patterns" value="Expressed in adrenal gland and 64 other cell types or tissues"/>
</dbReference>
<evidence type="ECO:0000313" key="2">
    <source>
        <dbReference type="MGI" id="MGI:1913633"/>
    </source>
</evidence>
<reference evidence="1 3" key="1">
    <citation type="journal article" date="2009" name="PLoS Biol.">
        <title>Lineage-specific biology revealed by a finished genome assembly of the mouse.</title>
        <authorList>
            <consortium name="Mouse Genome Sequencing Consortium"/>
            <person name="Church D.M."/>
            <person name="Goodstadt L."/>
            <person name="Hillier L.W."/>
            <person name="Zody M.C."/>
            <person name="Goldstein S."/>
            <person name="She X."/>
            <person name="Bult C.J."/>
            <person name="Agarwala R."/>
            <person name="Cherry J.L."/>
            <person name="DiCuccio M."/>
            <person name="Hlavina W."/>
            <person name="Kapustin Y."/>
            <person name="Meric P."/>
            <person name="Maglott D."/>
            <person name="Birtle Z."/>
            <person name="Marques A.C."/>
            <person name="Graves T."/>
            <person name="Zhou S."/>
            <person name="Teague B."/>
            <person name="Potamousis K."/>
            <person name="Churas C."/>
            <person name="Place M."/>
            <person name="Herschleb J."/>
            <person name="Runnheim R."/>
            <person name="Forrest D."/>
            <person name="Amos-Landgraf J."/>
            <person name="Schwartz D.C."/>
            <person name="Cheng Z."/>
            <person name="Lindblad-Toh K."/>
            <person name="Eichler E.E."/>
            <person name="Ponting C.P."/>
        </authorList>
    </citation>
    <scope>NUCLEOTIDE SEQUENCE [LARGE SCALE GENOMIC DNA]</scope>
    <source>
        <strain evidence="1 3">C57BL/6J</strain>
    </source>
</reference>
<dbReference type="Ensembl" id="ENSMUST00000123616.8">
    <property type="protein sequence ID" value="ENSMUSP00000117973.2"/>
    <property type="gene ID" value="ENSMUSG00000025825.13"/>
</dbReference>
<reference evidence="1" key="4">
    <citation type="submission" date="2025-09" db="UniProtKB">
        <authorList>
            <consortium name="Ensembl"/>
        </authorList>
    </citation>
    <scope>IDENTIFICATION</scope>
    <source>
        <strain evidence="1">C57BL/6J</strain>
    </source>
</reference>
<dbReference type="AlphaFoldDB" id="D6RE47"/>
<dbReference type="Proteomes" id="UP000000589">
    <property type="component" value="Chromosome 5"/>
</dbReference>
<evidence type="ECO:0000313" key="3">
    <source>
        <dbReference type="Proteomes" id="UP000000589"/>
    </source>
</evidence>
<proteinExistence type="evidence at protein level"/>
<evidence type="ECO:0000313" key="1">
    <source>
        <dbReference type="Ensembl" id="ENSMUSP00000117973.2"/>
    </source>
</evidence>
<reference evidence="1" key="3">
    <citation type="submission" date="2025-08" db="UniProtKB">
        <authorList>
            <consortium name="Ensembl"/>
        </authorList>
    </citation>
    <scope>IDENTIFICATION</scope>
    <source>
        <strain evidence="1">C57BL/6J</strain>
    </source>
</reference>
<dbReference type="AGR" id="MGI:1913633"/>
<keyword evidence="3" id="KW-1185">Reference proteome</keyword>
<dbReference type="GeneTree" id="ENSGT00390000015813"/>
<dbReference type="jPOST" id="D6RE47"/>
<keyword evidence="4" id="KW-1267">Proteomics identification</keyword>
<dbReference type="VEuPathDB" id="HostDB:ENSMUSG00000025825"/>
<accession>D6RE47</accession>
<dbReference type="ProteomicsDB" id="373638"/>
<dbReference type="HOGENOM" id="CLU_2003162_0_0_1"/>
<dbReference type="ExpressionAtlas" id="D6RE47">
    <property type="expression patterns" value="baseline and differential"/>
</dbReference>
<evidence type="ECO:0007829" key="4">
    <source>
        <dbReference type="ProteomicsDB" id="D6RE47"/>
    </source>
</evidence>
<sequence>MAAATGAGRLRRAASALLLRSPRLPARELSAPARLYHKKVWAGEGVREPSRGPAAVAQITSTEEPRGRLCPAAAVTPSVPRLTAQKGGSGLWIIMKTLGTWDPLTRHLKMLEPDWWGLRHVVTS</sequence>
<protein>
    <submittedName>
        <fullName evidence="1">Iron-sulfur cluster assembly enzyme</fullName>
    </submittedName>
</protein>
<name>D6RE47_MOUSE</name>